<dbReference type="Pfam" id="PF04073">
    <property type="entry name" value="tRNA_edit"/>
    <property type="match status" value="1"/>
</dbReference>
<evidence type="ECO:0000259" key="1">
    <source>
        <dbReference type="Pfam" id="PF04073"/>
    </source>
</evidence>
<dbReference type="Gene3D" id="3.90.960.10">
    <property type="entry name" value="YbaK/aminoacyl-tRNA synthetase-associated domain"/>
    <property type="match status" value="1"/>
</dbReference>
<evidence type="ECO:0000313" key="3">
    <source>
        <dbReference type="Proteomes" id="UP001297422"/>
    </source>
</evidence>
<dbReference type="PANTHER" id="PTHR30411:SF1">
    <property type="entry name" value="CYTOPLASMIC PROTEIN"/>
    <property type="match status" value="1"/>
</dbReference>
<dbReference type="Proteomes" id="UP001297422">
    <property type="component" value="Unassembled WGS sequence"/>
</dbReference>
<dbReference type="EMBL" id="JAJBNC010000673">
    <property type="protein sequence ID" value="MCB5496328.1"/>
    <property type="molecule type" value="Genomic_DNA"/>
</dbReference>
<sequence length="68" mass="7547">IAKTLSFKINERAILIVTAGDVKIDNRKYKETFKTKAKMLARDEVLPIIGHDIGGVCPFGVNPDVTIY</sequence>
<gene>
    <name evidence="2" type="ORF">LIQ10_21865</name>
</gene>
<feature type="non-terminal residue" evidence="2">
    <location>
        <position position="1"/>
    </location>
</feature>
<dbReference type="SUPFAM" id="SSF55826">
    <property type="entry name" value="YbaK/ProRS associated domain"/>
    <property type="match status" value="1"/>
</dbReference>
<dbReference type="PANTHER" id="PTHR30411">
    <property type="entry name" value="CYTOPLASMIC PROTEIN"/>
    <property type="match status" value="1"/>
</dbReference>
<comment type="caution">
    <text evidence="2">The sequence shown here is derived from an EMBL/GenBank/DDBJ whole genome shotgun (WGS) entry which is preliminary data.</text>
</comment>
<accession>A0AAJ1B3J1</accession>
<dbReference type="GO" id="GO:0002161">
    <property type="term" value="F:aminoacyl-tRNA deacylase activity"/>
    <property type="evidence" value="ECO:0007669"/>
    <property type="project" value="InterPro"/>
</dbReference>
<feature type="non-terminal residue" evidence="2">
    <location>
        <position position="68"/>
    </location>
</feature>
<organism evidence="2 3">
    <name type="scientific">Mediterraneibacter gnavus</name>
    <name type="common">Ruminococcus gnavus</name>
    <dbReference type="NCBI Taxonomy" id="33038"/>
    <lineage>
        <taxon>Bacteria</taxon>
        <taxon>Bacillati</taxon>
        <taxon>Bacillota</taxon>
        <taxon>Clostridia</taxon>
        <taxon>Lachnospirales</taxon>
        <taxon>Lachnospiraceae</taxon>
        <taxon>Mediterraneibacter</taxon>
    </lineage>
</organism>
<protein>
    <submittedName>
        <fullName evidence="2">YbaK/EbsC family protein</fullName>
    </submittedName>
</protein>
<reference evidence="2" key="1">
    <citation type="submission" date="2021-10" db="EMBL/GenBank/DDBJ databases">
        <title>Collection of gut derived symbiotic bacterial strains cultured from healthy donors.</title>
        <authorList>
            <person name="Lin H."/>
            <person name="Littmann E."/>
            <person name="Claire K."/>
            <person name="Pamer E."/>
        </authorList>
    </citation>
    <scope>NUCLEOTIDE SEQUENCE</scope>
    <source>
        <strain evidence="2">MSK.23.4</strain>
    </source>
</reference>
<evidence type="ECO:0000313" key="2">
    <source>
        <dbReference type="EMBL" id="MCB5496328.1"/>
    </source>
</evidence>
<name>A0AAJ1B3J1_MEDGN</name>
<dbReference type="AlphaFoldDB" id="A0AAJ1B3J1"/>
<dbReference type="InterPro" id="IPR036754">
    <property type="entry name" value="YbaK/aa-tRNA-synt-asso_dom_sf"/>
</dbReference>
<proteinExistence type="predicted"/>
<feature type="domain" description="YbaK/aminoacyl-tRNA synthetase-associated" evidence="1">
    <location>
        <begin position="1"/>
        <end position="68"/>
    </location>
</feature>
<dbReference type="RefSeq" id="WP_319016718.1">
    <property type="nucleotide sequence ID" value="NZ_JAJBNC010000673.1"/>
</dbReference>
<dbReference type="InterPro" id="IPR007214">
    <property type="entry name" value="YbaK/aa-tRNA-synth-assoc-dom"/>
</dbReference>